<evidence type="ECO:0000313" key="1">
    <source>
        <dbReference type="EMBL" id="CAL4929266.1"/>
    </source>
</evidence>
<dbReference type="Pfam" id="PF07893">
    <property type="entry name" value="DUF1668"/>
    <property type="match status" value="1"/>
</dbReference>
<dbReference type="Proteomes" id="UP001497457">
    <property type="component" value="Chromosome 15b"/>
</dbReference>
<reference evidence="1" key="1">
    <citation type="submission" date="2024-10" db="EMBL/GenBank/DDBJ databases">
        <authorList>
            <person name="Ryan C."/>
        </authorList>
    </citation>
    <scope>NUCLEOTIDE SEQUENCE [LARGE SCALE GENOMIC DNA]</scope>
</reference>
<sequence length="340" mass="38178">MNRRFVNLVMHYAGGQYSVHHLDASQLFYKSTEAAAKIGKQAIKEFPELRRVPAASFQFKPFRSSHYHLIRGADLFGPFGDSKILCVDGVGHNLVYDTVSHSAQAMPMMHTPKGPMAISLSIPCTQLHATSAAACEYYGTDPSKESYIFQRVKGNHSESVYIMDMWDSAVAVKGNTIFVSPSIAQEKCIGTYSFDTVTQKWDKAGEWVLPFLGKAEFVPEFGLWFGFSPYRPYNLCATGSLDSPEVKSVFADLVPPEDWSFTDLYLVYLGSGRFCTAKYYHTGDDDTFDTGFVFNGVEIVHRDRARELRLIKPNDYQTGELLMIKHKSKCATNIGIKYVL</sequence>
<proteinExistence type="predicted"/>
<dbReference type="PANTHER" id="PTHR33085">
    <property type="entry name" value="OS12G0113100 PROTEIN-RELATED"/>
    <property type="match status" value="1"/>
</dbReference>
<evidence type="ECO:0000313" key="2">
    <source>
        <dbReference type="Proteomes" id="UP001497457"/>
    </source>
</evidence>
<organism evidence="1 2">
    <name type="scientific">Urochloa decumbens</name>
    <dbReference type="NCBI Taxonomy" id="240449"/>
    <lineage>
        <taxon>Eukaryota</taxon>
        <taxon>Viridiplantae</taxon>
        <taxon>Streptophyta</taxon>
        <taxon>Embryophyta</taxon>
        <taxon>Tracheophyta</taxon>
        <taxon>Spermatophyta</taxon>
        <taxon>Magnoliopsida</taxon>
        <taxon>Liliopsida</taxon>
        <taxon>Poales</taxon>
        <taxon>Poaceae</taxon>
        <taxon>PACMAD clade</taxon>
        <taxon>Panicoideae</taxon>
        <taxon>Panicodae</taxon>
        <taxon>Paniceae</taxon>
        <taxon>Melinidinae</taxon>
        <taxon>Urochloa</taxon>
    </lineage>
</organism>
<keyword evidence="2" id="KW-1185">Reference proteome</keyword>
<accession>A0ABC8XTG2</accession>
<protein>
    <submittedName>
        <fullName evidence="1">Uncharacterized protein</fullName>
    </submittedName>
</protein>
<gene>
    <name evidence="1" type="ORF">URODEC1_LOCUS25705</name>
</gene>
<dbReference type="InterPro" id="IPR012871">
    <property type="entry name" value="DUF1668_ORYSA"/>
</dbReference>
<dbReference type="PANTHER" id="PTHR33085:SF113">
    <property type="entry name" value="OS05G0126000 PROTEIN"/>
    <property type="match status" value="1"/>
</dbReference>
<name>A0ABC8XTG2_9POAL</name>
<dbReference type="AlphaFoldDB" id="A0ABC8XTG2"/>
<dbReference type="EMBL" id="OZ075125">
    <property type="protein sequence ID" value="CAL4929266.1"/>
    <property type="molecule type" value="Genomic_DNA"/>
</dbReference>